<feature type="region of interest" description="Disordered" evidence="4">
    <location>
        <begin position="215"/>
        <end position="266"/>
    </location>
</feature>
<feature type="compositionally biased region" description="Low complexity" evidence="4">
    <location>
        <begin position="240"/>
        <end position="259"/>
    </location>
</feature>
<keyword evidence="8" id="KW-1185">Reference proteome</keyword>
<sequence>MAGDKETLLGMGFDPARVEWALKATGNRGLQPAMDHIFEHDGQPVPDLSGVAESKGGSSAPMDVDDDDDDVEALKGLGVVKGAVAGSSSGADAEAKSIKCSLCGKVFKNTALANYHAEKSGHDQFEESTEEIKPLTEEEKKQKLEELKAKLAEKRSRKAEEEALDFKANENIRRKQGKDLSKLRDEIKEKEILKEAEAKKREKIEEAKARAAVKAQIEADKKARAEKAAREKALREGKAFPDAGPATPAPAAKPAQPGPSKDYKETRIQIRFASGGSPITNTLPSDSPLRGVAELVAAQGPDIDVDSVQLTQAFPRKTFASADFSKSLKELGLTPSAALTASW</sequence>
<proteinExistence type="predicted"/>
<dbReference type="Pfam" id="PF22562">
    <property type="entry name" value="UBA_7"/>
    <property type="match status" value="1"/>
</dbReference>
<feature type="region of interest" description="Disordered" evidence="4">
    <location>
        <begin position="119"/>
        <end position="139"/>
    </location>
</feature>
<keyword evidence="3" id="KW-0175">Coiled coil</keyword>
<dbReference type="InterPro" id="IPR015940">
    <property type="entry name" value="UBA"/>
</dbReference>
<evidence type="ECO:0000313" key="8">
    <source>
        <dbReference type="Proteomes" id="UP000298030"/>
    </source>
</evidence>
<dbReference type="AlphaFoldDB" id="A0A4Y7TQT9"/>
<dbReference type="GO" id="GO:1903094">
    <property type="term" value="P:negative regulation of protein K48-linked deubiquitination"/>
    <property type="evidence" value="ECO:0007669"/>
    <property type="project" value="TreeGrafter"/>
</dbReference>
<dbReference type="InterPro" id="IPR029071">
    <property type="entry name" value="Ubiquitin-like_domsf"/>
</dbReference>
<dbReference type="PROSITE" id="PS50030">
    <property type="entry name" value="UBA"/>
    <property type="match status" value="1"/>
</dbReference>
<evidence type="ECO:0000259" key="6">
    <source>
        <dbReference type="PROSITE" id="PS50033"/>
    </source>
</evidence>
<feature type="domain" description="UBA" evidence="5">
    <location>
        <begin position="6"/>
        <end position="40"/>
    </location>
</feature>
<gene>
    <name evidence="7" type="ORF">FA13DRAFT_1786946</name>
</gene>
<dbReference type="GO" id="GO:0036435">
    <property type="term" value="F:K48-linked polyubiquitin modification-dependent protein binding"/>
    <property type="evidence" value="ECO:0007669"/>
    <property type="project" value="TreeGrafter"/>
</dbReference>
<dbReference type="SUPFAM" id="SSF54236">
    <property type="entry name" value="Ubiquitin-like"/>
    <property type="match status" value="1"/>
</dbReference>
<dbReference type="GO" id="GO:0032435">
    <property type="term" value="P:negative regulation of proteasomal ubiquitin-dependent protein catabolic process"/>
    <property type="evidence" value="ECO:0007669"/>
    <property type="project" value="TreeGrafter"/>
</dbReference>
<comment type="subcellular location">
    <subcellularLocation>
        <location evidence="1">Cytoplasm</location>
    </subcellularLocation>
</comment>
<dbReference type="SMART" id="SM00166">
    <property type="entry name" value="UBX"/>
    <property type="match status" value="1"/>
</dbReference>
<dbReference type="SUPFAM" id="SSF46934">
    <property type="entry name" value="UBA-like"/>
    <property type="match status" value="1"/>
</dbReference>
<dbReference type="InterPro" id="IPR013087">
    <property type="entry name" value="Znf_C2H2_type"/>
</dbReference>
<dbReference type="GO" id="GO:0005737">
    <property type="term" value="C:cytoplasm"/>
    <property type="evidence" value="ECO:0007669"/>
    <property type="project" value="UniProtKB-SubCell"/>
</dbReference>
<dbReference type="STRING" id="71717.A0A4Y7TQT9"/>
<dbReference type="OrthoDB" id="10254930at2759"/>
<evidence type="ECO:0000256" key="2">
    <source>
        <dbReference type="ARBA" id="ARBA00022490"/>
    </source>
</evidence>
<keyword evidence="2" id="KW-0963">Cytoplasm</keyword>
<dbReference type="InterPro" id="IPR001012">
    <property type="entry name" value="UBX_dom"/>
</dbReference>
<dbReference type="EMBL" id="QPFP01000005">
    <property type="protein sequence ID" value="TEB36545.1"/>
    <property type="molecule type" value="Genomic_DNA"/>
</dbReference>
<dbReference type="Gene3D" id="3.10.20.90">
    <property type="entry name" value="Phosphatidylinositol 3-kinase Catalytic Subunit, Chain A, domain 1"/>
    <property type="match status" value="1"/>
</dbReference>
<dbReference type="Proteomes" id="UP000298030">
    <property type="component" value="Unassembled WGS sequence"/>
</dbReference>
<feature type="compositionally biased region" description="Basic and acidic residues" evidence="4">
    <location>
        <begin position="217"/>
        <end position="239"/>
    </location>
</feature>
<evidence type="ECO:0000259" key="5">
    <source>
        <dbReference type="PROSITE" id="PS50030"/>
    </source>
</evidence>
<protein>
    <submittedName>
        <fullName evidence="7">UBX-domain-containing protein</fullName>
    </submittedName>
</protein>
<organism evidence="7 8">
    <name type="scientific">Coprinellus micaceus</name>
    <name type="common">Glistening ink-cap mushroom</name>
    <name type="synonym">Coprinus micaceus</name>
    <dbReference type="NCBI Taxonomy" id="71717"/>
    <lineage>
        <taxon>Eukaryota</taxon>
        <taxon>Fungi</taxon>
        <taxon>Dikarya</taxon>
        <taxon>Basidiomycota</taxon>
        <taxon>Agaricomycotina</taxon>
        <taxon>Agaricomycetes</taxon>
        <taxon>Agaricomycetidae</taxon>
        <taxon>Agaricales</taxon>
        <taxon>Agaricineae</taxon>
        <taxon>Psathyrellaceae</taxon>
        <taxon>Coprinellus</taxon>
    </lineage>
</organism>
<dbReference type="PANTHER" id="PTHR46340">
    <property type="entry name" value="UBX DOMAIN-CONTAINING PROTEIN 1"/>
    <property type="match status" value="1"/>
</dbReference>
<comment type="caution">
    <text evidence="7">The sequence shown here is derived from an EMBL/GenBank/DDBJ whole genome shotgun (WGS) entry which is preliminary data.</text>
</comment>
<evidence type="ECO:0000256" key="3">
    <source>
        <dbReference type="ARBA" id="ARBA00023054"/>
    </source>
</evidence>
<evidence type="ECO:0000256" key="1">
    <source>
        <dbReference type="ARBA" id="ARBA00004496"/>
    </source>
</evidence>
<dbReference type="GO" id="GO:0005634">
    <property type="term" value="C:nucleus"/>
    <property type="evidence" value="ECO:0007669"/>
    <property type="project" value="TreeGrafter"/>
</dbReference>
<dbReference type="GO" id="GO:0031397">
    <property type="term" value="P:negative regulation of protein ubiquitination"/>
    <property type="evidence" value="ECO:0007669"/>
    <property type="project" value="TreeGrafter"/>
</dbReference>
<feature type="domain" description="UBX" evidence="6">
    <location>
        <begin position="261"/>
        <end position="341"/>
    </location>
</feature>
<name>A0A4Y7TQT9_COPMI</name>
<dbReference type="InterPro" id="IPR009060">
    <property type="entry name" value="UBA-like_sf"/>
</dbReference>
<accession>A0A4Y7TQT9</accession>
<evidence type="ECO:0000256" key="4">
    <source>
        <dbReference type="SAM" id="MobiDB-lite"/>
    </source>
</evidence>
<dbReference type="Gene3D" id="1.10.8.10">
    <property type="entry name" value="DNA helicase RuvA subunit, C-terminal domain"/>
    <property type="match status" value="1"/>
</dbReference>
<reference evidence="7 8" key="1">
    <citation type="journal article" date="2019" name="Nat. Ecol. Evol.">
        <title>Megaphylogeny resolves global patterns of mushroom evolution.</title>
        <authorList>
            <person name="Varga T."/>
            <person name="Krizsan K."/>
            <person name="Foldi C."/>
            <person name="Dima B."/>
            <person name="Sanchez-Garcia M."/>
            <person name="Sanchez-Ramirez S."/>
            <person name="Szollosi G.J."/>
            <person name="Szarkandi J.G."/>
            <person name="Papp V."/>
            <person name="Albert L."/>
            <person name="Andreopoulos W."/>
            <person name="Angelini C."/>
            <person name="Antonin V."/>
            <person name="Barry K.W."/>
            <person name="Bougher N.L."/>
            <person name="Buchanan P."/>
            <person name="Buyck B."/>
            <person name="Bense V."/>
            <person name="Catcheside P."/>
            <person name="Chovatia M."/>
            <person name="Cooper J."/>
            <person name="Damon W."/>
            <person name="Desjardin D."/>
            <person name="Finy P."/>
            <person name="Geml J."/>
            <person name="Haridas S."/>
            <person name="Hughes K."/>
            <person name="Justo A."/>
            <person name="Karasinski D."/>
            <person name="Kautmanova I."/>
            <person name="Kiss B."/>
            <person name="Kocsube S."/>
            <person name="Kotiranta H."/>
            <person name="LaButti K.M."/>
            <person name="Lechner B.E."/>
            <person name="Liimatainen K."/>
            <person name="Lipzen A."/>
            <person name="Lukacs Z."/>
            <person name="Mihaltcheva S."/>
            <person name="Morgado L.N."/>
            <person name="Niskanen T."/>
            <person name="Noordeloos M.E."/>
            <person name="Ohm R.A."/>
            <person name="Ortiz-Santana B."/>
            <person name="Ovrebo C."/>
            <person name="Racz N."/>
            <person name="Riley R."/>
            <person name="Savchenko A."/>
            <person name="Shiryaev A."/>
            <person name="Soop K."/>
            <person name="Spirin V."/>
            <person name="Szebenyi C."/>
            <person name="Tomsovsky M."/>
            <person name="Tulloss R.E."/>
            <person name="Uehling J."/>
            <person name="Grigoriev I.V."/>
            <person name="Vagvolgyi C."/>
            <person name="Papp T."/>
            <person name="Martin F.M."/>
            <person name="Miettinen O."/>
            <person name="Hibbett D.S."/>
            <person name="Nagy L.G."/>
        </authorList>
    </citation>
    <scope>NUCLEOTIDE SEQUENCE [LARGE SCALE GENOMIC DNA]</scope>
    <source>
        <strain evidence="7 8">FP101781</strain>
    </source>
</reference>
<feature type="region of interest" description="Disordered" evidence="4">
    <location>
        <begin position="38"/>
        <end position="70"/>
    </location>
</feature>
<dbReference type="PANTHER" id="PTHR46340:SF1">
    <property type="entry name" value="UBX DOMAIN-CONTAINING PROTEIN 1"/>
    <property type="match status" value="1"/>
</dbReference>
<dbReference type="PROSITE" id="PS50033">
    <property type="entry name" value="UBX"/>
    <property type="match status" value="1"/>
</dbReference>
<evidence type="ECO:0000313" key="7">
    <source>
        <dbReference type="EMBL" id="TEB36545.1"/>
    </source>
</evidence>
<dbReference type="Pfam" id="PF00789">
    <property type="entry name" value="UBX"/>
    <property type="match status" value="1"/>
</dbReference>
<dbReference type="PROSITE" id="PS00028">
    <property type="entry name" value="ZINC_FINGER_C2H2_1"/>
    <property type="match status" value="1"/>
</dbReference>